<keyword evidence="5" id="KW-0336">GPI-anchor</keyword>
<evidence type="ECO:0000256" key="5">
    <source>
        <dbReference type="ARBA" id="ARBA00022622"/>
    </source>
</evidence>
<keyword evidence="12" id="KW-0449">Lipoprotein</keyword>
<evidence type="ECO:0000256" key="11">
    <source>
        <dbReference type="ARBA" id="ARBA00023180"/>
    </source>
</evidence>
<reference evidence="21" key="2">
    <citation type="submission" date="2021-02" db="UniProtKB">
        <authorList>
            <consortium name="EnsemblMetazoa"/>
        </authorList>
    </citation>
    <scope>IDENTIFICATION</scope>
    <source>
        <strain evidence="21">JHB</strain>
    </source>
</reference>
<dbReference type="InterPro" id="IPR018299">
    <property type="entry name" value="Alkaline_phosphatase_AS"/>
</dbReference>
<gene>
    <name evidence="21" type="primary">6032297</name>
    <name evidence="20" type="ORF">CpipJ_CPIJ001264</name>
</gene>
<dbReference type="eggNOG" id="KOG4126">
    <property type="taxonomic scope" value="Eukaryota"/>
</dbReference>
<evidence type="ECO:0000256" key="18">
    <source>
        <dbReference type="SAM" id="Phobius"/>
    </source>
</evidence>
<feature type="chain" id="PRO_5011407350" description="Alkaline phosphatase" evidence="19">
    <location>
        <begin position="21"/>
        <end position="904"/>
    </location>
</feature>
<evidence type="ECO:0000256" key="10">
    <source>
        <dbReference type="ARBA" id="ARBA00023136"/>
    </source>
</evidence>
<dbReference type="PRINTS" id="PR00113">
    <property type="entry name" value="ALKPHPHTASE"/>
</dbReference>
<evidence type="ECO:0000256" key="15">
    <source>
        <dbReference type="RuleBase" id="RU003946"/>
    </source>
</evidence>
<evidence type="ECO:0000256" key="7">
    <source>
        <dbReference type="ARBA" id="ARBA00022801"/>
    </source>
</evidence>
<comment type="similarity">
    <text evidence="2 15">Belongs to the alkaline phosphatase family.</text>
</comment>
<feature type="binding site" evidence="14">
    <location>
        <position position="436"/>
    </location>
    <ligand>
        <name>Mg(2+)</name>
        <dbReference type="ChEBI" id="CHEBI:18420"/>
    </ligand>
</feature>
<comment type="subcellular location">
    <subcellularLocation>
        <location evidence="1">Cell membrane</location>
        <topology evidence="1">Lipid-anchor</topology>
        <topology evidence="1">GPI-anchor</topology>
    </subcellularLocation>
</comment>
<dbReference type="PANTHER" id="PTHR11596">
    <property type="entry name" value="ALKALINE PHOSPHATASE"/>
    <property type="match status" value="1"/>
</dbReference>
<dbReference type="KEGG" id="cqu:CpipJ_CPIJ001264"/>
<feature type="transmembrane region" description="Helical" evidence="18">
    <location>
        <begin position="882"/>
        <end position="902"/>
    </location>
</feature>
<keyword evidence="7 16" id="KW-0378">Hydrolase</keyword>
<comment type="catalytic activity">
    <reaction evidence="16">
        <text>a phosphate monoester + H2O = an alcohol + phosphate</text>
        <dbReference type="Rhea" id="RHEA:15017"/>
        <dbReference type="ChEBI" id="CHEBI:15377"/>
        <dbReference type="ChEBI" id="CHEBI:30879"/>
        <dbReference type="ChEBI" id="CHEBI:43474"/>
        <dbReference type="ChEBI" id="CHEBI:67140"/>
        <dbReference type="EC" id="3.1.3.1"/>
    </reaction>
</comment>
<evidence type="ECO:0000256" key="3">
    <source>
        <dbReference type="ARBA" id="ARBA00012647"/>
    </source>
</evidence>
<feature type="binding site" evidence="14">
    <location>
        <position position="830"/>
    </location>
    <ligand>
        <name>Zn(2+)</name>
        <dbReference type="ChEBI" id="CHEBI:29105"/>
        <label>2</label>
    </ligand>
</feature>
<organism>
    <name type="scientific">Culex quinquefasciatus</name>
    <name type="common">Southern house mosquito</name>
    <name type="synonym">Culex pungens</name>
    <dbReference type="NCBI Taxonomy" id="7176"/>
    <lineage>
        <taxon>Eukaryota</taxon>
        <taxon>Metazoa</taxon>
        <taxon>Ecdysozoa</taxon>
        <taxon>Arthropoda</taxon>
        <taxon>Hexapoda</taxon>
        <taxon>Insecta</taxon>
        <taxon>Pterygota</taxon>
        <taxon>Neoptera</taxon>
        <taxon>Endopterygota</taxon>
        <taxon>Diptera</taxon>
        <taxon>Nematocera</taxon>
        <taxon>Culicoidea</taxon>
        <taxon>Culicidae</taxon>
        <taxon>Culicinae</taxon>
        <taxon>Culicini</taxon>
        <taxon>Culex</taxon>
        <taxon>Culex</taxon>
    </lineage>
</organism>
<comment type="cofactor">
    <cofactor evidence="14">
        <name>Zn(2+)</name>
        <dbReference type="ChEBI" id="CHEBI:29105"/>
    </cofactor>
    <text evidence="14">Binds 2 Zn(2+) ions.</text>
</comment>
<feature type="binding site" evidence="14">
    <location>
        <position position="436"/>
    </location>
    <ligand>
        <name>Zn(2+)</name>
        <dbReference type="ChEBI" id="CHEBI:29105"/>
        <label>2</label>
    </ligand>
</feature>
<evidence type="ECO:0000256" key="16">
    <source>
        <dbReference type="RuleBase" id="RU003947"/>
    </source>
</evidence>
<name>B0W2L4_CULQU</name>
<dbReference type="Gene3D" id="3.40.720.10">
    <property type="entry name" value="Alkaline Phosphatase, subunit A"/>
    <property type="match status" value="2"/>
</dbReference>
<evidence type="ECO:0000256" key="13">
    <source>
        <dbReference type="PIRSR" id="PIRSR601952-1"/>
    </source>
</evidence>
<evidence type="ECO:0000313" key="20">
    <source>
        <dbReference type="EMBL" id="EDS29322.1"/>
    </source>
</evidence>
<dbReference type="SUPFAM" id="SSF53649">
    <property type="entry name" value="Alkaline phosphatase-like"/>
    <property type="match status" value="2"/>
</dbReference>
<dbReference type="EMBL" id="DS231827">
    <property type="protein sequence ID" value="EDS29322.1"/>
    <property type="molecule type" value="Genomic_DNA"/>
</dbReference>
<keyword evidence="4" id="KW-1003">Cell membrane</keyword>
<keyword evidence="10 18" id="KW-0472">Membrane</keyword>
<protein>
    <recommendedName>
        <fullName evidence="3 16">Alkaline phosphatase</fullName>
        <ecNumber evidence="3 16">3.1.3.1</ecNumber>
    </recommendedName>
</protein>
<evidence type="ECO:0000256" key="12">
    <source>
        <dbReference type="ARBA" id="ARBA00023288"/>
    </source>
</evidence>
<keyword evidence="18" id="KW-1133">Transmembrane helix</keyword>
<dbReference type="Proteomes" id="UP000002320">
    <property type="component" value="Unassembled WGS sequence"/>
</dbReference>
<feature type="compositionally biased region" description="Basic and acidic residues" evidence="17">
    <location>
        <begin position="23"/>
        <end position="39"/>
    </location>
</feature>
<dbReference type="SMART" id="SM00098">
    <property type="entry name" value="alkPPc"/>
    <property type="match status" value="2"/>
</dbReference>
<dbReference type="OrthoDB" id="5818554at2759"/>
<evidence type="ECO:0000313" key="21">
    <source>
        <dbReference type="EnsemblMetazoa" id="CPIJ001264-PA"/>
    </source>
</evidence>
<evidence type="ECO:0000256" key="2">
    <source>
        <dbReference type="ARBA" id="ARBA00005984"/>
    </source>
</evidence>
<feature type="binding site" evidence="14">
    <location>
        <position position="544"/>
    </location>
    <ligand>
        <name>Mg(2+)</name>
        <dbReference type="ChEBI" id="CHEBI:18420"/>
    </ligand>
</feature>
<comment type="cofactor">
    <cofactor evidence="14">
        <name>Mg(2+)</name>
        <dbReference type="ChEBI" id="CHEBI:18420"/>
    </cofactor>
    <text evidence="14">Binds 1 Mg(2+) ion.</text>
</comment>
<dbReference type="FunCoup" id="B0W2L4">
    <property type="interactions" value="128"/>
</dbReference>
<keyword evidence="6 14" id="KW-0479">Metal-binding</keyword>
<dbReference type="OMA" id="CEYDHEA"/>
<dbReference type="AlphaFoldDB" id="B0W2L4"/>
<keyword evidence="9 14" id="KW-0460">Magnesium</keyword>
<dbReference type="GO" id="GO:0046872">
    <property type="term" value="F:metal ion binding"/>
    <property type="evidence" value="ECO:0007669"/>
    <property type="project" value="UniProtKB-KW"/>
</dbReference>
<keyword evidence="8 14" id="KW-0862">Zinc</keyword>
<feature type="region of interest" description="Disordered" evidence="17">
    <location>
        <begin position="23"/>
        <end position="42"/>
    </location>
</feature>
<dbReference type="InterPro" id="IPR001952">
    <property type="entry name" value="Alkaline_phosphatase"/>
</dbReference>
<feature type="binding site" evidence="14">
    <location>
        <position position="750"/>
    </location>
    <ligand>
        <name>Zn(2+)</name>
        <dbReference type="ChEBI" id="CHEBI:29105"/>
        <label>2</label>
    </ligand>
</feature>
<evidence type="ECO:0000256" key="6">
    <source>
        <dbReference type="ARBA" id="ARBA00022723"/>
    </source>
</evidence>
<evidence type="ECO:0000256" key="1">
    <source>
        <dbReference type="ARBA" id="ARBA00004609"/>
    </source>
</evidence>
<feature type="active site" description="Phosphoserine intermediate" evidence="13">
    <location>
        <position position="480"/>
    </location>
</feature>
<dbReference type="GO" id="GO:0004035">
    <property type="term" value="F:alkaline phosphatase activity"/>
    <property type="evidence" value="ECO:0007669"/>
    <property type="project" value="UniProtKB-EC"/>
</dbReference>
<dbReference type="VEuPathDB" id="VectorBase:CPIJ001264"/>
<feature type="signal peptide" evidence="19">
    <location>
        <begin position="1"/>
        <end position="20"/>
    </location>
</feature>
<feature type="binding site" evidence="14">
    <location>
        <position position="542"/>
    </location>
    <ligand>
        <name>Mg(2+)</name>
        <dbReference type="ChEBI" id="CHEBI:18420"/>
    </ligand>
</feature>
<keyword evidence="19" id="KW-0732">Signal</keyword>
<evidence type="ECO:0000256" key="19">
    <source>
        <dbReference type="SAM" id="SignalP"/>
    </source>
</evidence>
<dbReference type="PROSITE" id="PS00123">
    <property type="entry name" value="ALKALINE_PHOSPHATASE"/>
    <property type="match status" value="1"/>
</dbReference>
<keyword evidence="11" id="KW-0325">Glycoprotein</keyword>
<dbReference type="VEuPathDB" id="VectorBase:CQUJHB017987"/>
<dbReference type="GO" id="GO:0005886">
    <property type="term" value="C:plasma membrane"/>
    <property type="evidence" value="ECO:0007669"/>
    <property type="project" value="UniProtKB-SubCell"/>
</dbReference>
<evidence type="ECO:0000256" key="4">
    <source>
        <dbReference type="ARBA" id="ARBA00022475"/>
    </source>
</evidence>
<dbReference type="HOGENOM" id="CLU_320862_0_0_1"/>
<feature type="binding site" evidence="14">
    <location>
        <position position="709"/>
    </location>
    <ligand>
        <name>Zn(2+)</name>
        <dbReference type="ChEBI" id="CHEBI:29105"/>
        <label>2</label>
    </ligand>
</feature>
<dbReference type="EnsemblMetazoa" id="CPIJ001264-RA">
    <property type="protein sequence ID" value="CPIJ001264-PA"/>
    <property type="gene ID" value="CPIJ001264"/>
</dbReference>
<feature type="binding site" evidence="14">
    <location>
        <position position="713"/>
    </location>
    <ligand>
        <name>Zn(2+)</name>
        <dbReference type="ChEBI" id="CHEBI:29105"/>
        <label>2</label>
    </ligand>
</feature>
<keyword evidence="18" id="KW-0812">Transmembrane</keyword>
<evidence type="ECO:0000256" key="17">
    <source>
        <dbReference type="SAM" id="MobiDB-lite"/>
    </source>
</evidence>
<dbReference type="InterPro" id="IPR017850">
    <property type="entry name" value="Alkaline_phosphatase_core_sf"/>
</dbReference>
<keyword evidence="22" id="KW-1185">Reference proteome</keyword>
<dbReference type="CDD" id="cd16012">
    <property type="entry name" value="ALP"/>
    <property type="match status" value="2"/>
</dbReference>
<reference evidence="20" key="1">
    <citation type="submission" date="2007-03" db="EMBL/GenBank/DDBJ databases">
        <title>Annotation of Culex pipiens quinquefasciatus.</title>
        <authorList>
            <consortium name="The Broad Institute Genome Sequencing Platform"/>
            <person name="Atkinson P.W."/>
            <person name="Hemingway J."/>
            <person name="Christensen B.M."/>
            <person name="Higgs S."/>
            <person name="Kodira C."/>
            <person name="Hannick L."/>
            <person name="Megy K."/>
            <person name="O'Leary S."/>
            <person name="Pearson M."/>
            <person name="Haas B.J."/>
            <person name="Mauceli E."/>
            <person name="Wortman J.R."/>
            <person name="Lee N.H."/>
            <person name="Guigo R."/>
            <person name="Stanke M."/>
            <person name="Alvarado L."/>
            <person name="Amedeo P."/>
            <person name="Antoine C.H."/>
            <person name="Arensburger P."/>
            <person name="Bidwell S.L."/>
            <person name="Crawford M."/>
            <person name="Camaro F."/>
            <person name="Devon K."/>
            <person name="Engels R."/>
            <person name="Hammond M."/>
            <person name="Howarth C."/>
            <person name="Koehrsen M."/>
            <person name="Lawson D."/>
            <person name="Montgomery P."/>
            <person name="Nene V."/>
            <person name="Nusbaum C."/>
            <person name="Puiu D."/>
            <person name="Romero-Severson J."/>
            <person name="Severson D.W."/>
            <person name="Shumway M."/>
            <person name="Sisk P."/>
            <person name="Stolte C."/>
            <person name="Zeng Q."/>
            <person name="Eisenstadt E."/>
            <person name="Fraser-Liggett C."/>
            <person name="Strausberg R."/>
            <person name="Galagan J."/>
            <person name="Birren B."/>
            <person name="Collins F.H."/>
        </authorList>
    </citation>
    <scope>NUCLEOTIDE SEQUENCE [LARGE SCALE GENOMIC DNA]</scope>
    <source>
        <strain evidence="20">JHB</strain>
    </source>
</reference>
<dbReference type="STRING" id="7176.B0W2L4"/>
<evidence type="ECO:0000256" key="14">
    <source>
        <dbReference type="PIRSR" id="PIRSR601952-2"/>
    </source>
</evidence>
<dbReference type="Pfam" id="PF00245">
    <property type="entry name" value="Alk_phosphatase"/>
    <property type="match status" value="2"/>
</dbReference>
<dbReference type="GO" id="GO:0098552">
    <property type="term" value="C:side of membrane"/>
    <property type="evidence" value="ECO:0007669"/>
    <property type="project" value="UniProtKB-KW"/>
</dbReference>
<proteinExistence type="inferred from homology"/>
<dbReference type="PANTHER" id="PTHR11596:SF85">
    <property type="entry name" value="ALKALINE PHOSPHATASE-RELATED"/>
    <property type="match status" value="1"/>
</dbReference>
<dbReference type="EC" id="3.1.3.1" evidence="3 16"/>
<evidence type="ECO:0000256" key="8">
    <source>
        <dbReference type="ARBA" id="ARBA00022833"/>
    </source>
</evidence>
<evidence type="ECO:0000256" key="9">
    <source>
        <dbReference type="ARBA" id="ARBA00022842"/>
    </source>
</evidence>
<accession>B0W2L4</accession>
<evidence type="ECO:0000313" key="22">
    <source>
        <dbReference type="Proteomes" id="UP000002320"/>
    </source>
</evidence>
<feature type="binding site" evidence="14">
    <location>
        <position position="751"/>
    </location>
    <ligand>
        <name>Zn(2+)</name>
        <dbReference type="ChEBI" id="CHEBI:29105"/>
        <label>2</label>
    </ligand>
</feature>
<dbReference type="FunFam" id="3.40.720.10:FF:000008">
    <property type="entry name" value="Alkaline phosphatase"/>
    <property type="match status" value="1"/>
</dbReference>
<dbReference type="InParanoid" id="B0W2L4"/>
<sequence length="904" mass="100670">MKTILLVFCVVVGIARSTETRRTYDNDNQHKRSNQDKSSRQVVGYEEIETTSDFWRQKAQSILQGKLAETKITTNPKNVIYFIGDGMSPQTVAATRVYLGNENRMLSFEEFPYIGTARTYCVNRQVADSACTATAYLSGVKTNYGMINVAAEVPRYNCTYNREETEFLGLLKWAQDNEMATGVVSNARITHATPAGTYASIANRDWEDDSYMARDECDTTKYPDIAQQLIHGEVGKRLDVILGGGRRHFVPSGFMDNENVGGSRADGKNLINEWLELHGSSSKYVWNKAELQAVDPSKTDRLLGLFDSSHCLYNLEIDEKKLQDTKPKLTEMVEAAIKFLNKRETGYVLFVEGGKIDMAHHETHPRLALEETAEYSRAIDLARKMTSVEDTLIVVTADHSHTMTYNGYTAQSTIRAKLDKEYNTNKAKNVIFFIADGMSVPTIAATRMYLGNENKMLSFDEFPYSALAKTYCLVEQVPGSACTATAYLSGVKTNIGLINVAPFVPRHSCEYNRTEAEFTGLLKWAQDSGMATGVVTTARATHATPAGAYASVTERDWEHDGKVRERGCDPTKYPDIAQQLVHGEVGKNINVVLAGGRRFLLPTTVIDEEGKAGSRTDGRDLINEWKELHGSDGKYVWNKRELLDTDTGKIKHLLGLFESDHCLYNHEIDEGRLQDMEPKLTEMVDSAIKMLRGASSDGYVLFVEGGRVDMAHHDTRARMALEETAEYSRAIELARRMTSEEDTLIVVSADHSHTMTYNGYPKRGNDILGIADVSDRDNLPYTTLSYANGEGYYSTYKKDNLAEREDISGYDYTDYHTQYPATVPLSSETHGGEDVTVYASGPMAHLFTGNIEQNVIPDLIAYAAQIGRYKVEKDDEPGAGSSLIVCVQLAIACLIVAIASWIKV</sequence>
<feature type="binding site" evidence="14">
    <location>
        <position position="704"/>
    </location>
    <ligand>
        <name>Mg(2+)</name>
        <dbReference type="ChEBI" id="CHEBI:18420"/>
    </ligand>
</feature>